<dbReference type="EMBL" id="CANHGI010000003">
    <property type="protein sequence ID" value="CAI5444330.1"/>
    <property type="molecule type" value="Genomic_DNA"/>
</dbReference>
<dbReference type="SUPFAM" id="SSF81901">
    <property type="entry name" value="HCP-like"/>
    <property type="match status" value="1"/>
</dbReference>
<organism evidence="3 4">
    <name type="scientific">Caenorhabditis angaria</name>
    <dbReference type="NCBI Taxonomy" id="860376"/>
    <lineage>
        <taxon>Eukaryota</taxon>
        <taxon>Metazoa</taxon>
        <taxon>Ecdysozoa</taxon>
        <taxon>Nematoda</taxon>
        <taxon>Chromadorea</taxon>
        <taxon>Rhabditida</taxon>
        <taxon>Rhabditina</taxon>
        <taxon>Rhabditomorpha</taxon>
        <taxon>Rhabditoidea</taxon>
        <taxon>Rhabditidae</taxon>
        <taxon>Peloderinae</taxon>
        <taxon>Caenorhabditis</taxon>
    </lineage>
</organism>
<evidence type="ECO:0000256" key="1">
    <source>
        <dbReference type="ARBA" id="ARBA00022737"/>
    </source>
</evidence>
<dbReference type="PANTHER" id="PTHR22904">
    <property type="entry name" value="TPR REPEAT CONTAINING PROTEIN"/>
    <property type="match status" value="1"/>
</dbReference>
<comment type="caution">
    <text evidence="3">The sequence shown here is derived from an EMBL/GenBank/DDBJ whole genome shotgun (WGS) entry which is preliminary data.</text>
</comment>
<dbReference type="GO" id="GO:0051879">
    <property type="term" value="F:Hsp90 protein binding"/>
    <property type="evidence" value="ECO:0007669"/>
    <property type="project" value="TreeGrafter"/>
</dbReference>
<evidence type="ECO:0000256" key="2">
    <source>
        <dbReference type="ARBA" id="ARBA00022803"/>
    </source>
</evidence>
<evidence type="ECO:0000313" key="3">
    <source>
        <dbReference type="EMBL" id="CAI5444330.1"/>
    </source>
</evidence>
<keyword evidence="4" id="KW-1185">Reference proteome</keyword>
<dbReference type="OrthoDB" id="626167at2759"/>
<evidence type="ECO:0008006" key="5">
    <source>
        <dbReference type="Google" id="ProtNLM"/>
    </source>
</evidence>
<gene>
    <name evidence="3" type="ORF">CAMP_LOCUS6967</name>
</gene>
<dbReference type="Gene3D" id="1.25.40.10">
    <property type="entry name" value="Tetratricopeptide repeat domain"/>
    <property type="match status" value="4"/>
</dbReference>
<dbReference type="Proteomes" id="UP001152747">
    <property type="component" value="Unassembled WGS sequence"/>
</dbReference>
<keyword evidence="2" id="KW-0802">TPR repeat</keyword>
<protein>
    <recommendedName>
        <fullName evidence="5">Tetratricopeptide repeat protein</fullName>
    </recommendedName>
</protein>
<accession>A0A9P1IGR4</accession>
<dbReference type="InterPro" id="IPR011990">
    <property type="entry name" value="TPR-like_helical_dom_sf"/>
</dbReference>
<name>A0A9P1IGR4_9PELO</name>
<dbReference type="SUPFAM" id="SSF48452">
    <property type="entry name" value="TPR-like"/>
    <property type="match status" value="2"/>
</dbReference>
<reference evidence="3" key="1">
    <citation type="submission" date="2022-11" db="EMBL/GenBank/DDBJ databases">
        <authorList>
            <person name="Kikuchi T."/>
        </authorList>
    </citation>
    <scope>NUCLEOTIDE SEQUENCE</scope>
    <source>
        <strain evidence="3">PS1010</strain>
    </source>
</reference>
<dbReference type="PANTHER" id="PTHR22904:SF523">
    <property type="entry name" value="STRESS-INDUCED-PHOSPHOPROTEIN 1"/>
    <property type="match status" value="1"/>
</dbReference>
<sequence>MDESLEKIVQEAGTAYSEGRFEDAKNLYESAILSNENNGILHANLSAILVKLKNPQKSLEHSKKAVELCPNWPKAYYRLGEAYRHIKGKEIDAILQYCNGLKLDSSNFQILRSLEDVINQKFTGKFPWKQLEILKIDKSAAILLSTIGQFLLETRDFQEAERILEISVEIFENQKNVFPIKNNGKLQKSIIESLATAYCGNLKYEKAIGCYLRLLALFEHNDLQETQKIREKLAGIAENCDDFLQLAAVQRTFRIDSGSLKNDEIFAENLKIAEIYLKMAKPDDAISILEKEKCKCGASYQDLGAKREELLGVALTQKLEFKNALKILIPVSRNVKNLNFQLIDTINRCFIELDDLNSSIEFLNKILKDLEKNQDQDLGLGLDLTLHIYSLLCQTQIAAANLEIALKIAKNVLRIAKNCNLYHESKAYRLLAMIYEHQKDGGSAIVLWKKYLEFEEILQNMEIIQAQIELGKLAEDSGNSENPENFYENAVKIAKKPEEIAISNSAKFRFLLKNRRFSDAQKCLEITKNLLETAQFLAPKFKSLILEDVAGLEAENREKFRILEASLTEAQDDGDLYREAMVLERIARMLETQGKIRSAEKYYNQQLEVGRELRNAKLMGESHANIARLKFAAANFAAASEHARSSLTIAKLTKENALKIEMLILLAKAESKANFGAKSGEISMSAIEKAIGLAEECEELVWLAKAYRISADIFKTFGKEKEMILEMVQNHIELFEHEKSARSKFQSLIDFLEFSSSTSHEPQNLLKMIEEMAENERDVEMSQILEVIRIFEQRGNLDMKLRFTRILVDRFGED</sequence>
<dbReference type="InterPro" id="IPR019734">
    <property type="entry name" value="TPR_rpt"/>
</dbReference>
<keyword evidence="1" id="KW-0677">Repeat</keyword>
<dbReference type="SMART" id="SM00028">
    <property type="entry name" value="TPR"/>
    <property type="match status" value="9"/>
</dbReference>
<dbReference type="AlphaFoldDB" id="A0A9P1IGR4"/>
<proteinExistence type="predicted"/>
<evidence type="ECO:0000313" key="4">
    <source>
        <dbReference type="Proteomes" id="UP001152747"/>
    </source>
</evidence>